<sequence length="65" mass="6795">MGEIIGMEGSALAGLGLDLGKTPAQRASFRTQGSLVRENHAATALKQRAAARRAVAHQEERVAAP</sequence>
<dbReference type="RefSeq" id="WP_349684115.1">
    <property type="nucleotide sequence ID" value="NZ_JBEGDD010000004.1"/>
</dbReference>
<dbReference type="Proteomes" id="UP001445732">
    <property type="component" value="Unassembled WGS sequence"/>
</dbReference>
<dbReference type="EMBL" id="JBEGDD010000004">
    <property type="protein sequence ID" value="MEQ7154776.1"/>
    <property type="molecule type" value="Genomic_DNA"/>
</dbReference>
<keyword evidence="2" id="KW-1185">Reference proteome</keyword>
<organism evidence="1 2">
    <name type="scientific">Brevundimonas aurifodinae</name>
    <dbReference type="NCBI Taxonomy" id="1508312"/>
    <lineage>
        <taxon>Bacteria</taxon>
        <taxon>Pseudomonadati</taxon>
        <taxon>Pseudomonadota</taxon>
        <taxon>Alphaproteobacteria</taxon>
        <taxon>Caulobacterales</taxon>
        <taxon>Caulobacteraceae</taxon>
        <taxon>Brevundimonas</taxon>
    </lineage>
</organism>
<name>A0ABV1NLQ5_9CAUL</name>
<evidence type="ECO:0000313" key="2">
    <source>
        <dbReference type="Proteomes" id="UP001445732"/>
    </source>
</evidence>
<accession>A0ABV1NLQ5</accession>
<gene>
    <name evidence="1" type="ORF">ABN401_06100</name>
</gene>
<comment type="caution">
    <text evidence="1">The sequence shown here is derived from an EMBL/GenBank/DDBJ whole genome shotgun (WGS) entry which is preliminary data.</text>
</comment>
<evidence type="ECO:0000313" key="1">
    <source>
        <dbReference type="EMBL" id="MEQ7154776.1"/>
    </source>
</evidence>
<reference evidence="1 2" key="1">
    <citation type="submission" date="2024-06" db="EMBL/GenBank/DDBJ databases">
        <title>Brevundimonas sp. C11.</title>
        <authorList>
            <person name="Maltman C."/>
        </authorList>
    </citation>
    <scope>NUCLEOTIDE SEQUENCE [LARGE SCALE GENOMIC DNA]</scope>
    <source>
        <strain evidence="1 2">C11</strain>
    </source>
</reference>
<proteinExistence type="predicted"/>
<protein>
    <submittedName>
        <fullName evidence="1">Uncharacterized protein</fullName>
    </submittedName>
</protein>